<accession>A0A5H2XML1</accession>
<reference evidence="1" key="1">
    <citation type="journal article" date="2019" name="Science">
        <title>Mutation of a bHLH transcription factor allowed almond domestication.</title>
        <authorList>
            <person name="Sanchez-Perez R."/>
            <person name="Pavan S."/>
            <person name="Mazzeo R."/>
            <person name="Moldovan C."/>
            <person name="Aiese Cigliano R."/>
            <person name="Del Cueto J."/>
            <person name="Ricciardi F."/>
            <person name="Lotti C."/>
            <person name="Ricciardi L."/>
            <person name="Dicenta F."/>
            <person name="Lopez-Marques R.L."/>
            <person name="Lindberg Moller B."/>
        </authorList>
    </citation>
    <scope>NUCLEOTIDE SEQUENCE</scope>
</reference>
<dbReference type="EMBL" id="AP020703">
    <property type="protein sequence ID" value="BBN68292.1"/>
    <property type="molecule type" value="Genomic_DNA"/>
</dbReference>
<name>A0A5H2XML1_PRUDU</name>
<gene>
    <name evidence="1" type="ORF">Prudu_366S000200</name>
</gene>
<organism evidence="1">
    <name type="scientific">Prunus dulcis</name>
    <name type="common">Almond</name>
    <name type="synonym">Amygdalus dulcis</name>
    <dbReference type="NCBI Taxonomy" id="3755"/>
    <lineage>
        <taxon>Eukaryota</taxon>
        <taxon>Viridiplantae</taxon>
        <taxon>Streptophyta</taxon>
        <taxon>Embryophyta</taxon>
        <taxon>Tracheophyta</taxon>
        <taxon>Spermatophyta</taxon>
        <taxon>Magnoliopsida</taxon>
        <taxon>eudicotyledons</taxon>
        <taxon>Gunneridae</taxon>
        <taxon>Pentapetalae</taxon>
        <taxon>rosids</taxon>
        <taxon>fabids</taxon>
        <taxon>Rosales</taxon>
        <taxon>Rosaceae</taxon>
        <taxon>Amygdaloideae</taxon>
        <taxon>Amygdaleae</taxon>
        <taxon>Prunus</taxon>
    </lineage>
</organism>
<evidence type="ECO:0000313" key="1">
    <source>
        <dbReference type="EMBL" id="BBN68292.1"/>
    </source>
</evidence>
<protein>
    <submittedName>
        <fullName evidence="1">Zinc transporter ZTP29</fullName>
    </submittedName>
</protein>
<dbReference type="AlphaFoldDB" id="A0A5H2XML1"/>
<proteinExistence type="predicted"/>
<sequence length="92" mass="9878">MAYGMGSLATSGVLKEEVCWSQADRKEREEAEAVKVAAQLKKMKVSAYGSTCPSKWQAFKLATLTGFAEPLGVIIVAYLFSSSLSLEILKAG</sequence>